<dbReference type="OrthoDB" id="10335289at2759"/>
<feature type="region of interest" description="Disordered" evidence="1">
    <location>
        <begin position="73"/>
        <end position="125"/>
    </location>
</feature>
<accession>A0A284QSD1</accession>
<evidence type="ECO:0000313" key="2">
    <source>
        <dbReference type="EMBL" id="SJK99291.1"/>
    </source>
</evidence>
<sequence length="125" mass="13824">MRLLFSHHDIDYSTSASAFSRTPSAFYQLPYGTVYSAHHHVTIRGTTYFINNLHAAGVPGALAYRGTVYFPQNGPSSTSSHHLPARELKDGHSTGVFEYQPEQRQMDSRSVSESETASNSDDQSV</sequence>
<name>A0A284QSD1_ARMOS</name>
<protein>
    <submittedName>
        <fullName evidence="2">Uncharacterized protein</fullName>
    </submittedName>
</protein>
<evidence type="ECO:0000256" key="1">
    <source>
        <dbReference type="SAM" id="MobiDB-lite"/>
    </source>
</evidence>
<dbReference type="EMBL" id="FUEG01000002">
    <property type="protein sequence ID" value="SJK99291.1"/>
    <property type="molecule type" value="Genomic_DNA"/>
</dbReference>
<feature type="compositionally biased region" description="Polar residues" evidence="1">
    <location>
        <begin position="113"/>
        <end position="125"/>
    </location>
</feature>
<evidence type="ECO:0000313" key="3">
    <source>
        <dbReference type="Proteomes" id="UP000219338"/>
    </source>
</evidence>
<reference evidence="3" key="1">
    <citation type="journal article" date="2017" name="Nat. Ecol. Evol.">
        <title>Genome expansion and lineage-specific genetic innovations in the forest pathogenic fungi Armillaria.</title>
        <authorList>
            <person name="Sipos G."/>
            <person name="Prasanna A.N."/>
            <person name="Walter M.C."/>
            <person name="O'Connor E."/>
            <person name="Balint B."/>
            <person name="Krizsan K."/>
            <person name="Kiss B."/>
            <person name="Hess J."/>
            <person name="Varga T."/>
            <person name="Slot J."/>
            <person name="Riley R."/>
            <person name="Boka B."/>
            <person name="Rigling D."/>
            <person name="Barry K."/>
            <person name="Lee J."/>
            <person name="Mihaltcheva S."/>
            <person name="LaButti K."/>
            <person name="Lipzen A."/>
            <person name="Waldron R."/>
            <person name="Moloney N.M."/>
            <person name="Sperisen C."/>
            <person name="Kredics L."/>
            <person name="Vagvoelgyi C."/>
            <person name="Patrignani A."/>
            <person name="Fitzpatrick D."/>
            <person name="Nagy I."/>
            <person name="Doyle S."/>
            <person name="Anderson J.B."/>
            <person name="Grigoriev I.V."/>
            <person name="Gueldener U."/>
            <person name="Muensterkoetter M."/>
            <person name="Nagy L.G."/>
        </authorList>
    </citation>
    <scope>NUCLEOTIDE SEQUENCE [LARGE SCALE GENOMIC DNA]</scope>
    <source>
        <strain evidence="3">C18/9</strain>
    </source>
</reference>
<dbReference type="Proteomes" id="UP000219338">
    <property type="component" value="Unassembled WGS sequence"/>
</dbReference>
<keyword evidence="3" id="KW-1185">Reference proteome</keyword>
<organism evidence="2 3">
    <name type="scientific">Armillaria ostoyae</name>
    <name type="common">Armillaria root rot fungus</name>
    <dbReference type="NCBI Taxonomy" id="47428"/>
    <lineage>
        <taxon>Eukaryota</taxon>
        <taxon>Fungi</taxon>
        <taxon>Dikarya</taxon>
        <taxon>Basidiomycota</taxon>
        <taxon>Agaricomycotina</taxon>
        <taxon>Agaricomycetes</taxon>
        <taxon>Agaricomycetidae</taxon>
        <taxon>Agaricales</taxon>
        <taxon>Marasmiineae</taxon>
        <taxon>Physalacriaceae</taxon>
        <taxon>Armillaria</taxon>
    </lineage>
</organism>
<dbReference type="AlphaFoldDB" id="A0A284QSD1"/>
<proteinExistence type="predicted"/>
<gene>
    <name evidence="2" type="ORF">ARMOST_02582</name>
</gene>